<dbReference type="CDD" id="cd00448">
    <property type="entry name" value="YjgF_YER057c_UK114_family"/>
    <property type="match status" value="1"/>
</dbReference>
<sequence>MTRIAINAKGAVAVGPYSHAVEAGETVYFSGQTPIDSNTGKLVEGDISAQTKQCFINLFNVLEAAGLQPQDVIKVNVFLTNMDNFKAMNEVYEGQFSTPYPARTTIGVASLPLNAQVEIEMIARKAV</sequence>
<comment type="similarity">
    <text evidence="1">Belongs to the RutC family.</text>
</comment>
<evidence type="ECO:0000256" key="1">
    <source>
        <dbReference type="ARBA" id="ARBA00010552"/>
    </source>
</evidence>
<name>A0A1G5FW14_9FIRM</name>
<dbReference type="PANTHER" id="PTHR11803">
    <property type="entry name" value="2-IMINOBUTANOATE/2-IMINOPROPANOATE DEAMINASE RIDA"/>
    <property type="match status" value="1"/>
</dbReference>
<accession>A0A1G5FW14</accession>
<evidence type="ECO:0000313" key="2">
    <source>
        <dbReference type="EMBL" id="SCY43426.1"/>
    </source>
</evidence>
<dbReference type="EMBL" id="FMUS01000008">
    <property type="protein sequence ID" value="SCY43426.1"/>
    <property type="molecule type" value="Genomic_DNA"/>
</dbReference>
<dbReference type="InterPro" id="IPR006175">
    <property type="entry name" value="YjgF/YER057c/UK114"/>
</dbReference>
<dbReference type="Proteomes" id="UP000198636">
    <property type="component" value="Unassembled WGS sequence"/>
</dbReference>
<dbReference type="NCBIfam" id="TIGR00004">
    <property type="entry name" value="Rid family detoxifying hydrolase"/>
    <property type="match status" value="1"/>
</dbReference>
<proteinExistence type="inferred from homology"/>
<dbReference type="RefSeq" id="WP_176758908.1">
    <property type="nucleotide sequence ID" value="NZ_FMUS01000008.1"/>
</dbReference>
<reference evidence="2 3" key="1">
    <citation type="submission" date="2016-10" db="EMBL/GenBank/DDBJ databases">
        <authorList>
            <person name="de Groot N.N."/>
        </authorList>
    </citation>
    <scope>NUCLEOTIDE SEQUENCE [LARGE SCALE GENOMIC DNA]</scope>
    <source>
        <strain evidence="2 3">DSM 18978</strain>
    </source>
</reference>
<gene>
    <name evidence="2" type="ORF">SAMN03080606_01513</name>
</gene>
<dbReference type="InterPro" id="IPR006056">
    <property type="entry name" value="RidA"/>
</dbReference>
<evidence type="ECO:0000313" key="3">
    <source>
        <dbReference type="Proteomes" id="UP000198636"/>
    </source>
</evidence>
<dbReference type="Pfam" id="PF01042">
    <property type="entry name" value="Ribonuc_L-PSP"/>
    <property type="match status" value="1"/>
</dbReference>
<dbReference type="InterPro" id="IPR035959">
    <property type="entry name" value="RutC-like_sf"/>
</dbReference>
<organism evidence="2 3">
    <name type="scientific">Alkaliphilus peptidifermentans DSM 18978</name>
    <dbReference type="NCBI Taxonomy" id="1120976"/>
    <lineage>
        <taxon>Bacteria</taxon>
        <taxon>Bacillati</taxon>
        <taxon>Bacillota</taxon>
        <taxon>Clostridia</taxon>
        <taxon>Peptostreptococcales</taxon>
        <taxon>Natronincolaceae</taxon>
        <taxon>Alkaliphilus</taxon>
    </lineage>
</organism>
<dbReference type="Gene3D" id="3.30.1330.40">
    <property type="entry name" value="RutC-like"/>
    <property type="match status" value="1"/>
</dbReference>
<dbReference type="SUPFAM" id="SSF55298">
    <property type="entry name" value="YjgF-like"/>
    <property type="match status" value="1"/>
</dbReference>
<dbReference type="FunFam" id="3.30.1330.40:FF:000001">
    <property type="entry name" value="L-PSP family endoribonuclease"/>
    <property type="match status" value="1"/>
</dbReference>
<dbReference type="STRING" id="1120976.SAMN03080606_01513"/>
<protein>
    <submittedName>
        <fullName evidence="2">2-iminobutanoate/2-iminopropanoate deaminase</fullName>
    </submittedName>
</protein>
<dbReference type="GO" id="GO:0019239">
    <property type="term" value="F:deaminase activity"/>
    <property type="evidence" value="ECO:0007669"/>
    <property type="project" value="TreeGrafter"/>
</dbReference>
<keyword evidence="3" id="KW-1185">Reference proteome</keyword>
<dbReference type="AlphaFoldDB" id="A0A1G5FW14"/>
<dbReference type="PANTHER" id="PTHR11803:SF58">
    <property type="entry name" value="PROTEIN HMF1-RELATED"/>
    <property type="match status" value="1"/>
</dbReference>
<dbReference type="GO" id="GO:0005829">
    <property type="term" value="C:cytosol"/>
    <property type="evidence" value="ECO:0007669"/>
    <property type="project" value="TreeGrafter"/>
</dbReference>